<sequence length="112" mass="12508">MINMATGKWITSPGDVARDAIEDGIVKREELRDALGLGEVDFTSFLSGELALSDSLAKRLAESIGGTQIFWENSERRYRKERNEEAECLLCMPAKVRKIPRVYGSVGCYAYS</sequence>
<evidence type="ECO:0000313" key="2">
    <source>
        <dbReference type="Proteomes" id="UP000472580"/>
    </source>
</evidence>
<dbReference type="GO" id="GO:0003677">
    <property type="term" value="F:DNA binding"/>
    <property type="evidence" value="ECO:0007669"/>
    <property type="project" value="InterPro"/>
</dbReference>
<accession>A0A6L6YFL3</accession>
<protein>
    <submittedName>
        <fullName evidence="1">Uncharacterized protein</fullName>
    </submittedName>
</protein>
<proteinExistence type="predicted"/>
<dbReference type="InterPro" id="IPR010982">
    <property type="entry name" value="Lambda_DNA-bd_dom_sf"/>
</dbReference>
<reference evidence="1 2" key="1">
    <citation type="submission" date="2019-12" db="EMBL/GenBank/DDBJ databases">
        <title>Microbes associate with the intestines of laboratory mice.</title>
        <authorList>
            <person name="Navarre W."/>
            <person name="Wong E."/>
        </authorList>
    </citation>
    <scope>NUCLEOTIDE SEQUENCE [LARGE SCALE GENOMIC DNA]</scope>
    <source>
        <strain evidence="1 2">NM82_D38</strain>
    </source>
</reference>
<gene>
    <name evidence="1" type="ORF">E5987_00150</name>
</gene>
<dbReference type="AlphaFoldDB" id="A0A6L6YFL3"/>
<comment type="caution">
    <text evidence="1">The sequence shown here is derived from an EMBL/GenBank/DDBJ whole genome shotgun (WGS) entry which is preliminary data.</text>
</comment>
<evidence type="ECO:0000313" key="1">
    <source>
        <dbReference type="EMBL" id="MVX55622.1"/>
    </source>
</evidence>
<dbReference type="EMBL" id="WSRP01000001">
    <property type="protein sequence ID" value="MVX55622.1"/>
    <property type="molecule type" value="Genomic_DNA"/>
</dbReference>
<organism evidence="1 2">
    <name type="scientific">Parasutterella muris</name>
    <dbReference type="NCBI Taxonomy" id="2565572"/>
    <lineage>
        <taxon>Bacteria</taxon>
        <taxon>Pseudomonadati</taxon>
        <taxon>Pseudomonadota</taxon>
        <taxon>Betaproteobacteria</taxon>
        <taxon>Burkholderiales</taxon>
        <taxon>Sutterellaceae</taxon>
        <taxon>Parasutterella</taxon>
    </lineage>
</organism>
<dbReference type="Proteomes" id="UP000472580">
    <property type="component" value="Unassembled WGS sequence"/>
</dbReference>
<dbReference type="Gene3D" id="1.10.260.40">
    <property type="entry name" value="lambda repressor-like DNA-binding domains"/>
    <property type="match status" value="1"/>
</dbReference>
<keyword evidence="2" id="KW-1185">Reference proteome</keyword>
<name>A0A6L6YFL3_9BURK</name>
<dbReference type="OrthoDB" id="5297543at2"/>
<dbReference type="RefSeq" id="WP_160334058.1">
    <property type="nucleotide sequence ID" value="NZ_WSRP01000001.1"/>
</dbReference>